<sequence length="55" mass="6818">MIRKRLYKQTRPPSFFNWRENSRKSTLFTYKRKLRFASRPFWIRKNHSGRGGKLS</sequence>
<dbReference type="AlphaFoldDB" id="A0A9X9L981"/>
<evidence type="ECO:0000313" key="1">
    <source>
        <dbReference type="EMBL" id="VCU39635.1"/>
    </source>
</evidence>
<reference evidence="1 2" key="1">
    <citation type="submission" date="2018-08" db="EMBL/GenBank/DDBJ databases">
        <authorList>
            <person name="Muller C M."/>
        </authorList>
    </citation>
    <scope>NUCLEOTIDE SEQUENCE [LARGE SCALE GENOMIC DNA]</scope>
</reference>
<protein>
    <submittedName>
        <fullName evidence="1">Bgt-5223</fullName>
    </submittedName>
</protein>
<dbReference type="Proteomes" id="UP000324639">
    <property type="component" value="Chromosome Bgt_-02"/>
</dbReference>
<gene>
    <name evidence="1" type="ORF">BGT96224V316_LOCUS890</name>
</gene>
<organism evidence="1 2">
    <name type="scientific">Blumeria graminis f. sp. tritici</name>
    <dbReference type="NCBI Taxonomy" id="62690"/>
    <lineage>
        <taxon>Eukaryota</taxon>
        <taxon>Fungi</taxon>
        <taxon>Dikarya</taxon>
        <taxon>Ascomycota</taxon>
        <taxon>Pezizomycotina</taxon>
        <taxon>Leotiomycetes</taxon>
        <taxon>Erysiphales</taxon>
        <taxon>Erysiphaceae</taxon>
        <taxon>Blumeria</taxon>
    </lineage>
</organism>
<keyword evidence="2" id="KW-1185">Reference proteome</keyword>
<name>A0A9X9L981_BLUGR</name>
<dbReference type="EMBL" id="LR026985">
    <property type="protein sequence ID" value="VCU39635.1"/>
    <property type="molecule type" value="Genomic_DNA"/>
</dbReference>
<evidence type="ECO:0000313" key="2">
    <source>
        <dbReference type="Proteomes" id="UP000324639"/>
    </source>
</evidence>
<accession>A0A9X9L981</accession>
<proteinExistence type="predicted"/>